<dbReference type="Pfam" id="PF00378">
    <property type="entry name" value="ECH_1"/>
    <property type="match status" value="1"/>
</dbReference>
<dbReference type="OrthoDB" id="9775794at2"/>
<dbReference type="GO" id="GO:0008300">
    <property type="term" value="P:isoprenoid catabolic process"/>
    <property type="evidence" value="ECO:0007669"/>
    <property type="project" value="TreeGrafter"/>
</dbReference>
<dbReference type="InterPro" id="IPR029045">
    <property type="entry name" value="ClpP/crotonase-like_dom_sf"/>
</dbReference>
<dbReference type="AlphaFoldDB" id="A1ZS59"/>
<comment type="similarity">
    <text evidence="1">Belongs to the enoyl-CoA hydratase/isomerase family.</text>
</comment>
<dbReference type="GO" id="GO:0016853">
    <property type="term" value="F:isomerase activity"/>
    <property type="evidence" value="ECO:0007669"/>
    <property type="project" value="UniProtKB-KW"/>
</dbReference>
<evidence type="ECO:0000256" key="1">
    <source>
        <dbReference type="ARBA" id="ARBA00005254"/>
    </source>
</evidence>
<dbReference type="Proteomes" id="UP000004095">
    <property type="component" value="Unassembled WGS sequence"/>
</dbReference>
<evidence type="ECO:0000313" key="3">
    <source>
        <dbReference type="Proteomes" id="UP000004095"/>
    </source>
</evidence>
<dbReference type="InterPro" id="IPR001753">
    <property type="entry name" value="Enoyl-CoA_hydra/iso"/>
</dbReference>
<dbReference type="Gene3D" id="3.90.226.10">
    <property type="entry name" value="2-enoyl-CoA Hydratase, Chain A, domain 1"/>
    <property type="match status" value="1"/>
</dbReference>
<keyword evidence="2" id="KW-0413">Isomerase</keyword>
<protein>
    <submittedName>
        <fullName evidence="2">Enoyl-CoA hydratase/isomerase family protein</fullName>
    </submittedName>
</protein>
<dbReference type="eggNOG" id="COG1024">
    <property type="taxonomic scope" value="Bacteria"/>
</dbReference>
<reference evidence="2 3" key="1">
    <citation type="submission" date="2007-01" db="EMBL/GenBank/DDBJ databases">
        <authorList>
            <person name="Haygood M."/>
            <person name="Podell S."/>
            <person name="Anderson C."/>
            <person name="Hopkinson B."/>
            <person name="Roe K."/>
            <person name="Barbeau K."/>
            <person name="Gaasterland T."/>
            <person name="Ferriera S."/>
            <person name="Johnson J."/>
            <person name="Kravitz S."/>
            <person name="Beeson K."/>
            <person name="Sutton G."/>
            <person name="Rogers Y.-H."/>
            <person name="Friedman R."/>
            <person name="Frazier M."/>
            <person name="Venter J.C."/>
        </authorList>
    </citation>
    <scope>NUCLEOTIDE SEQUENCE [LARGE SCALE GENOMIC DNA]</scope>
    <source>
        <strain evidence="2 3">ATCC 23134</strain>
    </source>
</reference>
<comment type="caution">
    <text evidence="2">The sequence shown here is derived from an EMBL/GenBank/DDBJ whole genome shotgun (WGS) entry which is preliminary data.</text>
</comment>
<dbReference type="PANTHER" id="PTHR42964">
    <property type="entry name" value="ENOYL-COA HYDRATASE"/>
    <property type="match status" value="1"/>
</dbReference>
<dbReference type="Gene3D" id="1.10.12.10">
    <property type="entry name" value="Lyase 2-enoyl-coa Hydratase, Chain A, domain 2"/>
    <property type="match status" value="1"/>
</dbReference>
<dbReference type="EMBL" id="AAWS01000030">
    <property type="protein sequence ID" value="EAY26782.1"/>
    <property type="molecule type" value="Genomic_DNA"/>
</dbReference>
<dbReference type="PANTHER" id="PTHR42964:SF1">
    <property type="entry name" value="POLYKETIDE BIOSYNTHESIS ENOYL-COA HYDRATASE PKSH-RELATED"/>
    <property type="match status" value="1"/>
</dbReference>
<proteinExistence type="inferred from homology"/>
<dbReference type="InterPro" id="IPR051683">
    <property type="entry name" value="Enoyl-CoA_Hydratase/Isomerase"/>
</dbReference>
<sequence length="273" mass="30103">MNYTKEQTANLQEQTFAYITVEEKDHLLTITLNRPKARNAMSPTMIREYAYAMSYAHHHAHIWAVVFAANGKVWCAGADLKAMRGKEEANDSTVPTPDTPIVMAELFTKIHKPVIAKVHAPVYAGGFLLIGGCTYVVSTEAATFTLPEVKRGLFPFQVMASLMKFMPARQVLDFCIRAKSLSAQEALEAGLVTQLAAPDKLDEAVDALVQEIFANSPSAVRLGLKAFDEMRNISESEQQAYLANMLGQTIMTKDAQEGLKAFAEKRTPAWTGE</sequence>
<dbReference type="SUPFAM" id="SSF52096">
    <property type="entry name" value="ClpP/crotonase"/>
    <property type="match status" value="1"/>
</dbReference>
<keyword evidence="3" id="KW-1185">Reference proteome</keyword>
<evidence type="ECO:0000313" key="2">
    <source>
        <dbReference type="EMBL" id="EAY26782.1"/>
    </source>
</evidence>
<accession>A1ZS59</accession>
<organism evidence="2 3">
    <name type="scientific">Microscilla marina ATCC 23134</name>
    <dbReference type="NCBI Taxonomy" id="313606"/>
    <lineage>
        <taxon>Bacteria</taxon>
        <taxon>Pseudomonadati</taxon>
        <taxon>Bacteroidota</taxon>
        <taxon>Cytophagia</taxon>
        <taxon>Cytophagales</taxon>
        <taxon>Microscillaceae</taxon>
        <taxon>Microscilla</taxon>
    </lineage>
</organism>
<dbReference type="InterPro" id="IPR014748">
    <property type="entry name" value="Enoyl-CoA_hydra_C"/>
</dbReference>
<dbReference type="RefSeq" id="WP_002700285.1">
    <property type="nucleotide sequence ID" value="NZ_AAWS01000030.1"/>
</dbReference>
<gene>
    <name evidence="2" type="ORF">M23134_00748</name>
</gene>
<name>A1ZS59_MICM2</name>
<dbReference type="CDD" id="cd06558">
    <property type="entry name" value="crotonase-like"/>
    <property type="match status" value="1"/>
</dbReference>